<dbReference type="PANTHER" id="PTHR33387">
    <property type="entry name" value="RMLC-LIKE JELLY ROLL FOLD PROTEIN"/>
    <property type="match status" value="1"/>
</dbReference>
<dbReference type="CDD" id="cd06121">
    <property type="entry name" value="cupin_YML079wp"/>
    <property type="match status" value="1"/>
</dbReference>
<sequence length="144" mass="15613">MSSQTPPGAEGLDPHPEGGWYRRTYTAQHSVQRENGAVRPAATLIEFFLPPGETSAWHVVESDEIWLWHGPGALTLELGGSGAVPRAQDQHPLDAEHTQVLVPAGVWQRTLPTEDPVRVSCMVSPGFSFEDFTLHAPGGDHTEG</sequence>
<evidence type="ECO:0000259" key="2">
    <source>
        <dbReference type="Pfam" id="PF06172"/>
    </source>
</evidence>
<dbReference type="InterPro" id="IPR014710">
    <property type="entry name" value="RmlC-like_jellyroll"/>
</dbReference>
<feature type="region of interest" description="Disordered" evidence="1">
    <location>
        <begin position="1"/>
        <end position="21"/>
    </location>
</feature>
<evidence type="ECO:0000256" key="1">
    <source>
        <dbReference type="SAM" id="MobiDB-lite"/>
    </source>
</evidence>
<dbReference type="RefSeq" id="WP_310537216.1">
    <property type="nucleotide sequence ID" value="NZ_BAAAOC010000001.1"/>
</dbReference>
<dbReference type="PANTHER" id="PTHR33387:SF3">
    <property type="entry name" value="DUF985 DOMAIN-CONTAINING PROTEIN"/>
    <property type="match status" value="1"/>
</dbReference>
<proteinExistence type="predicted"/>
<dbReference type="EMBL" id="JAVKGT010000014">
    <property type="protein sequence ID" value="MDR5711839.1"/>
    <property type="molecule type" value="Genomic_DNA"/>
</dbReference>
<dbReference type="InterPro" id="IPR039935">
    <property type="entry name" value="YML079W-like"/>
</dbReference>
<accession>A0ABU1FT66</accession>
<protein>
    <submittedName>
        <fullName evidence="3">Cupin domain-containing protein</fullName>
    </submittedName>
</protein>
<name>A0ABU1FT66_9MICC</name>
<organism evidence="3 4">
    <name type="scientific">Nesterenkonia flava</name>
    <dbReference type="NCBI Taxonomy" id="469799"/>
    <lineage>
        <taxon>Bacteria</taxon>
        <taxon>Bacillati</taxon>
        <taxon>Actinomycetota</taxon>
        <taxon>Actinomycetes</taxon>
        <taxon>Micrococcales</taxon>
        <taxon>Micrococcaceae</taxon>
        <taxon>Nesterenkonia</taxon>
    </lineage>
</organism>
<evidence type="ECO:0000313" key="3">
    <source>
        <dbReference type="EMBL" id="MDR5711839.1"/>
    </source>
</evidence>
<dbReference type="InterPro" id="IPR009327">
    <property type="entry name" value="Cupin_DUF985"/>
</dbReference>
<dbReference type="InterPro" id="IPR011051">
    <property type="entry name" value="RmlC_Cupin_sf"/>
</dbReference>
<dbReference type="SUPFAM" id="SSF51182">
    <property type="entry name" value="RmlC-like cupins"/>
    <property type="match status" value="1"/>
</dbReference>
<dbReference type="Pfam" id="PF06172">
    <property type="entry name" value="Cupin_5"/>
    <property type="match status" value="1"/>
</dbReference>
<evidence type="ECO:0000313" key="4">
    <source>
        <dbReference type="Proteomes" id="UP001260872"/>
    </source>
</evidence>
<comment type="caution">
    <text evidence="3">The sequence shown here is derived from an EMBL/GenBank/DDBJ whole genome shotgun (WGS) entry which is preliminary data.</text>
</comment>
<dbReference type="Proteomes" id="UP001260872">
    <property type="component" value="Unassembled WGS sequence"/>
</dbReference>
<dbReference type="Gene3D" id="2.60.120.10">
    <property type="entry name" value="Jelly Rolls"/>
    <property type="match status" value="1"/>
</dbReference>
<reference evidence="4" key="1">
    <citation type="submission" date="2023-07" db="EMBL/GenBank/DDBJ databases">
        <title>Description of three actinobacteria isolated from air of manufacturing shop in a pharmaceutical factory.</title>
        <authorList>
            <person name="Zhang D.-F."/>
        </authorList>
    </citation>
    <scope>NUCLEOTIDE SEQUENCE [LARGE SCALE GENOMIC DNA]</scope>
    <source>
        <strain evidence="4">CCTCC AB 207010</strain>
    </source>
</reference>
<feature type="domain" description="DUF985" evidence="2">
    <location>
        <begin position="11"/>
        <end position="134"/>
    </location>
</feature>
<keyword evidence="4" id="KW-1185">Reference proteome</keyword>
<gene>
    <name evidence="3" type="ORF">RH857_06785</name>
</gene>